<comment type="caution">
    <text evidence="1">The sequence shown here is derived from an EMBL/GenBank/DDBJ whole genome shotgun (WGS) entry which is preliminary data.</text>
</comment>
<keyword evidence="2" id="KW-1185">Reference proteome</keyword>
<accession>A0ACC1LZZ2</accession>
<dbReference type="Proteomes" id="UP001139981">
    <property type="component" value="Unassembled WGS sequence"/>
</dbReference>
<evidence type="ECO:0000313" key="1">
    <source>
        <dbReference type="EMBL" id="KAJ2890156.1"/>
    </source>
</evidence>
<sequence>MPSPYSEKAMSQAKHPYSAVAQSSQGDFTNHHVRFAREQNHSGTSADIEESELFDIPARPTDTMEVTDNDTLYYGVALGARRRTRKVAYLLYQRSALMLLLPSHTKTS</sequence>
<evidence type="ECO:0000313" key="2">
    <source>
        <dbReference type="Proteomes" id="UP001139981"/>
    </source>
</evidence>
<protein>
    <submittedName>
        <fullName evidence="1">Uncharacterized protein</fullName>
    </submittedName>
</protein>
<name>A0ACC1LZZ2_9FUNG</name>
<organism evidence="1 2">
    <name type="scientific">Coemansia aciculifera</name>
    <dbReference type="NCBI Taxonomy" id="417176"/>
    <lineage>
        <taxon>Eukaryota</taxon>
        <taxon>Fungi</taxon>
        <taxon>Fungi incertae sedis</taxon>
        <taxon>Zoopagomycota</taxon>
        <taxon>Kickxellomycotina</taxon>
        <taxon>Kickxellomycetes</taxon>
        <taxon>Kickxellales</taxon>
        <taxon>Kickxellaceae</taxon>
        <taxon>Coemansia</taxon>
    </lineage>
</organism>
<proteinExistence type="predicted"/>
<gene>
    <name evidence="1" type="ORF">IWW38_004287</name>
</gene>
<reference evidence="1" key="1">
    <citation type="submission" date="2022-07" db="EMBL/GenBank/DDBJ databases">
        <title>Phylogenomic reconstructions and comparative analyses of Kickxellomycotina fungi.</title>
        <authorList>
            <person name="Reynolds N.K."/>
            <person name="Stajich J.E."/>
            <person name="Barry K."/>
            <person name="Grigoriev I.V."/>
            <person name="Crous P."/>
            <person name="Smith M.E."/>
        </authorList>
    </citation>
    <scope>NUCLEOTIDE SEQUENCE</scope>
    <source>
        <strain evidence="1">CBS 190363</strain>
    </source>
</reference>
<dbReference type="EMBL" id="JANBVB010001480">
    <property type="protein sequence ID" value="KAJ2890156.1"/>
    <property type="molecule type" value="Genomic_DNA"/>
</dbReference>